<dbReference type="InterPro" id="IPR043748">
    <property type="entry name" value="DUF5693"/>
</dbReference>
<feature type="transmembrane region" description="Helical" evidence="1">
    <location>
        <begin position="501"/>
        <end position="519"/>
    </location>
</feature>
<feature type="transmembrane region" description="Helical" evidence="1">
    <location>
        <begin position="551"/>
        <end position="567"/>
    </location>
</feature>
<reference evidence="3" key="1">
    <citation type="submission" date="2015-07" db="EMBL/GenBank/DDBJ databases">
        <authorList>
            <consortium name="Consortium for Microbial Forensics and Genomics (microFORGE)"/>
            <person name="Knight B.M."/>
            <person name="Roberts D.P."/>
            <person name="Lin D."/>
            <person name="Hari K."/>
            <person name="Fletcher J."/>
            <person name="Melcher U."/>
            <person name="Blagden T."/>
            <person name="Winegar R.A."/>
        </authorList>
    </citation>
    <scope>NUCLEOTIDE SEQUENCE [LARGE SCALE GENOMIC DNA]</scope>
    <source>
        <strain evidence="3">DSM 23493</strain>
    </source>
</reference>
<dbReference type="Proteomes" id="UP000037326">
    <property type="component" value="Unassembled WGS sequence"/>
</dbReference>
<dbReference type="EMBL" id="LFXJ01000010">
    <property type="protein sequence ID" value="KMY29143.1"/>
    <property type="molecule type" value="Genomic_DNA"/>
</dbReference>
<dbReference type="PATRIC" id="fig|582475.4.peg.2792"/>
<keyword evidence="1" id="KW-0472">Membrane</keyword>
<feature type="transmembrane region" description="Helical" evidence="1">
    <location>
        <begin position="605"/>
        <end position="626"/>
    </location>
</feature>
<sequence>MSKQKWLWGIVVLLLIIASPGIMMRWNAEQSNNSYEIVIPYDEIQTVNKESDLTMDKILSSLKDAGLTTVSLEPLSLKEMEHQGLISTYNESELAAQLRFTPYKGAVDVNKGGYYISVPEDASYQQLIKDSIQPEEVQIGDESFYFLPSSNHRYDLKTPLGYDKLAMDMINKHDLSLIFKVENANNKVANEKIVKQLLELKDSSAGRLLGSGTEAIGFGQNSGNAMVEKLSKAGYYFYTIESNPLKGEDKIAKSTNYNMIRLHSINVNRETKLKLNASIDRTTRAVKERNIRSIFYHIQTKGNAEKNLAETIDYLTGVQKQMPNHFKSGTPELFDVVAVPTWVTALVLLAGILFTYLMSELVKWMPLRITAVVFMSALAIGYLLLKSTIFLQAFALIIAVMAPTFAVIKAAKGSTHIASILLQYLKAVGISVIGIVIVIGLLNGNAFMTGFEAFKGVKLVYVVPIAGILLFVMLELNRIVDQDLKKTLSNTVTLLNRDLKYWHVLLLIVVAGIGLFYISRTGNSGSVSNAELAFRQWLENILYVRPRTKEFLIGFPFFVLALYVMGINRKWGSILLVPGVIGFLSIVNTFTHLHIPVAVSALRTLYSVSLGFVVGLVFILIFKIGYRFISKAIARWS</sequence>
<name>A0A0K9F4P7_9BACI</name>
<gene>
    <name evidence="2" type="ORF">ACZ11_18655</name>
</gene>
<dbReference type="GeneID" id="96600237"/>
<organism evidence="2 3">
    <name type="scientific">Lysinibacillus xylanilyticus</name>
    <dbReference type="NCBI Taxonomy" id="582475"/>
    <lineage>
        <taxon>Bacteria</taxon>
        <taxon>Bacillati</taxon>
        <taxon>Bacillota</taxon>
        <taxon>Bacilli</taxon>
        <taxon>Bacillales</taxon>
        <taxon>Bacillaceae</taxon>
        <taxon>Lysinibacillus</taxon>
    </lineage>
</organism>
<feature type="transmembrane region" description="Helical" evidence="1">
    <location>
        <begin position="461"/>
        <end position="480"/>
    </location>
</feature>
<proteinExistence type="predicted"/>
<dbReference type="AlphaFoldDB" id="A0A0K9F4P7"/>
<dbReference type="Pfam" id="PF18949">
    <property type="entry name" value="DUF5693"/>
    <property type="match status" value="1"/>
</dbReference>
<accession>A0A0K9F4P7</accession>
<protein>
    <submittedName>
        <fullName evidence="2">Uncharacterized protein</fullName>
    </submittedName>
</protein>
<feature type="transmembrane region" description="Helical" evidence="1">
    <location>
        <begin position="365"/>
        <end position="383"/>
    </location>
</feature>
<dbReference type="RefSeq" id="WP_049668048.1">
    <property type="nucleotide sequence ID" value="NZ_LFXJ01000010.1"/>
</dbReference>
<evidence type="ECO:0000313" key="3">
    <source>
        <dbReference type="Proteomes" id="UP000037326"/>
    </source>
</evidence>
<feature type="transmembrane region" description="Helical" evidence="1">
    <location>
        <begin position="420"/>
        <end position="441"/>
    </location>
</feature>
<feature type="transmembrane region" description="Helical" evidence="1">
    <location>
        <begin position="574"/>
        <end position="593"/>
    </location>
</feature>
<feature type="transmembrane region" description="Helical" evidence="1">
    <location>
        <begin position="389"/>
        <end position="408"/>
    </location>
</feature>
<evidence type="ECO:0000313" key="2">
    <source>
        <dbReference type="EMBL" id="KMY29143.1"/>
    </source>
</evidence>
<dbReference type="OrthoDB" id="3805529at2"/>
<keyword evidence="1" id="KW-0812">Transmembrane</keyword>
<keyword evidence="1" id="KW-1133">Transmembrane helix</keyword>
<comment type="caution">
    <text evidence="2">The sequence shown here is derived from an EMBL/GenBank/DDBJ whole genome shotgun (WGS) entry which is preliminary data.</text>
</comment>
<feature type="transmembrane region" description="Helical" evidence="1">
    <location>
        <begin position="337"/>
        <end position="358"/>
    </location>
</feature>
<evidence type="ECO:0000256" key="1">
    <source>
        <dbReference type="SAM" id="Phobius"/>
    </source>
</evidence>